<name>A0AAV9NT00_9EURO</name>
<dbReference type="InterPro" id="IPR021858">
    <property type="entry name" value="Fun_TF"/>
</dbReference>
<keyword evidence="4" id="KW-1185">Reference proteome</keyword>
<dbReference type="GO" id="GO:0005634">
    <property type="term" value="C:nucleus"/>
    <property type="evidence" value="ECO:0007669"/>
    <property type="project" value="UniProtKB-SubCell"/>
</dbReference>
<dbReference type="PANTHER" id="PTHR37534">
    <property type="entry name" value="TRANSCRIPTIONAL ACTIVATOR PROTEIN UGA3"/>
    <property type="match status" value="1"/>
</dbReference>
<reference evidence="3 4" key="1">
    <citation type="submission" date="2023-08" db="EMBL/GenBank/DDBJ databases">
        <title>Black Yeasts Isolated from many extreme environments.</title>
        <authorList>
            <person name="Coleine C."/>
            <person name="Stajich J.E."/>
            <person name="Selbmann L."/>
        </authorList>
    </citation>
    <scope>NUCLEOTIDE SEQUENCE [LARGE SCALE GENOMIC DNA]</scope>
    <source>
        <strain evidence="3 4">CCFEE 5792</strain>
    </source>
</reference>
<dbReference type="GeneID" id="89968890"/>
<dbReference type="RefSeq" id="XP_064712158.1">
    <property type="nucleotide sequence ID" value="XM_064844298.1"/>
</dbReference>
<evidence type="ECO:0000313" key="3">
    <source>
        <dbReference type="EMBL" id="KAK5064834.1"/>
    </source>
</evidence>
<evidence type="ECO:0000313" key="4">
    <source>
        <dbReference type="Proteomes" id="UP001358417"/>
    </source>
</evidence>
<dbReference type="EMBL" id="JAVRRD010000001">
    <property type="protein sequence ID" value="KAK5064834.1"/>
    <property type="molecule type" value="Genomic_DNA"/>
</dbReference>
<dbReference type="GO" id="GO:0003700">
    <property type="term" value="F:DNA-binding transcription factor activity"/>
    <property type="evidence" value="ECO:0007669"/>
    <property type="project" value="TreeGrafter"/>
</dbReference>
<comment type="caution">
    <text evidence="3">The sequence shown here is derived from an EMBL/GenBank/DDBJ whole genome shotgun (WGS) entry which is preliminary data.</text>
</comment>
<dbReference type="Proteomes" id="UP001358417">
    <property type="component" value="Unassembled WGS sequence"/>
</dbReference>
<dbReference type="AlphaFoldDB" id="A0AAV9NT00"/>
<keyword evidence="2" id="KW-0539">Nucleus</keyword>
<accession>A0AAV9NT00</accession>
<sequence>MDPRDYLAIGQLRPHCRQLSPERAHQVALILAPTRDRSLDQLLSQLDVDIELAEGDETLCAGPFGVLRPRGYRNDNTEIPSTQDDKESSMNLEWEDFVLGDFSVDKPLPGLEVGFLDSPSDHRGIYEHGLDLSFLSPMLRDSTTGFVMTPMEPDVPRGEDMQLLNPWRAPTPRLQRSVSIDYAPDLLDVDVPTIRLLLAHYQEKLIPTFAPIQAQGKSVWERVHIPRVNETLGEILVKGNSGDAKCTLLFAVLSAASYHLDAVGDGPPHHSVTAGGQMATIFRHRAKARLVSSLKTLVLARSRDAYEEMLLAILSMVTVVSGDMVDYQAYLRNVEQLIESSCSPHLLRSTNIRMLHSTFLYLWTLQARGRVLGLGLNQTLDYRNSTAHSDVWEQLVPVAIESDDNYHEDSPSTQGTVSIFEQIYSVSETLFRLIGRATSLASEAAQRDHSIDGPRLDSKKVAELEDAICSWNNDIIPAGADILPVNGENVRYHFQDAFHSALLIYFYKCVRGIDTYVVQPHVEKTLSHLQLYTEAKRQSGDRSSSICWPGFVAACESLDHGVRQRFSQWFLDETTQTGILMFTTAGTAVKQVWDARDRSNNRNLPWSKVLQNDNILDHLVLS</sequence>
<comment type="subcellular location">
    <subcellularLocation>
        <location evidence="1">Nucleus</location>
    </subcellularLocation>
</comment>
<dbReference type="PANTHER" id="PTHR37534:SF17">
    <property type="entry name" value="ZN(2)-C6 FUNGAL-TYPE DOMAIN-CONTAINING PROTEIN"/>
    <property type="match status" value="1"/>
</dbReference>
<organism evidence="3 4">
    <name type="scientific">Exophiala bonariae</name>
    <dbReference type="NCBI Taxonomy" id="1690606"/>
    <lineage>
        <taxon>Eukaryota</taxon>
        <taxon>Fungi</taxon>
        <taxon>Dikarya</taxon>
        <taxon>Ascomycota</taxon>
        <taxon>Pezizomycotina</taxon>
        <taxon>Eurotiomycetes</taxon>
        <taxon>Chaetothyriomycetidae</taxon>
        <taxon>Chaetothyriales</taxon>
        <taxon>Herpotrichiellaceae</taxon>
        <taxon>Exophiala</taxon>
    </lineage>
</organism>
<dbReference type="Pfam" id="PF11951">
    <property type="entry name" value="Fungal_trans_2"/>
    <property type="match status" value="1"/>
</dbReference>
<gene>
    <name evidence="3" type="ORF">LTR84_000668</name>
</gene>
<evidence type="ECO:0008006" key="5">
    <source>
        <dbReference type="Google" id="ProtNLM"/>
    </source>
</evidence>
<protein>
    <recommendedName>
        <fullName evidence="5">Transcription factor domain-containing protein</fullName>
    </recommendedName>
</protein>
<evidence type="ECO:0000256" key="1">
    <source>
        <dbReference type="ARBA" id="ARBA00004123"/>
    </source>
</evidence>
<dbReference type="GO" id="GO:0000976">
    <property type="term" value="F:transcription cis-regulatory region binding"/>
    <property type="evidence" value="ECO:0007669"/>
    <property type="project" value="TreeGrafter"/>
</dbReference>
<proteinExistence type="predicted"/>
<evidence type="ECO:0000256" key="2">
    <source>
        <dbReference type="ARBA" id="ARBA00023242"/>
    </source>
</evidence>
<dbReference type="GO" id="GO:0045944">
    <property type="term" value="P:positive regulation of transcription by RNA polymerase II"/>
    <property type="evidence" value="ECO:0007669"/>
    <property type="project" value="TreeGrafter"/>
</dbReference>